<evidence type="ECO:0000313" key="1">
    <source>
        <dbReference type="EMBL" id="KAF6273133.1"/>
    </source>
</evidence>
<comment type="caution">
    <text evidence="1">The sequence shown here is derived from an EMBL/GenBank/DDBJ whole genome shotgun (WGS) entry which is preliminary data.</text>
</comment>
<protein>
    <submittedName>
        <fullName evidence="1">Family with sequence similarity 174 member B</fullName>
    </submittedName>
</protein>
<reference evidence="1 2" key="1">
    <citation type="journal article" date="2020" name="Nature">
        <title>Six reference-quality genomes reveal evolution of bat adaptations.</title>
        <authorList>
            <person name="Jebb D."/>
            <person name="Huang Z."/>
            <person name="Pippel M."/>
            <person name="Hughes G.M."/>
            <person name="Lavrichenko K."/>
            <person name="Devanna P."/>
            <person name="Winkler S."/>
            <person name="Jermiin L.S."/>
            <person name="Skirmuntt E.C."/>
            <person name="Katzourakis A."/>
            <person name="Burkitt-Gray L."/>
            <person name="Ray D.A."/>
            <person name="Sullivan K.A.M."/>
            <person name="Roscito J.G."/>
            <person name="Kirilenko B.M."/>
            <person name="Davalos L.M."/>
            <person name="Corthals A.P."/>
            <person name="Power M.L."/>
            <person name="Jones G."/>
            <person name="Ransome R.D."/>
            <person name="Dechmann D.K.N."/>
            <person name="Locatelli A.G."/>
            <person name="Puechmaille S.J."/>
            <person name="Fedrigo O."/>
            <person name="Jarvis E.D."/>
            <person name="Hiller M."/>
            <person name="Vernes S.C."/>
            <person name="Myers E.W."/>
            <person name="Teeling E.C."/>
        </authorList>
    </citation>
    <scope>NUCLEOTIDE SEQUENCE [LARGE SCALE GENOMIC DNA]</scope>
    <source>
        <strain evidence="1">MRhiFer1</strain>
        <tissue evidence="1">Lung</tissue>
    </source>
</reference>
<dbReference type="Proteomes" id="UP000585614">
    <property type="component" value="Unassembled WGS sequence"/>
</dbReference>
<accession>A0A7J7RAM3</accession>
<organism evidence="1 2">
    <name type="scientific">Rhinolophus ferrumequinum</name>
    <name type="common">Greater horseshoe bat</name>
    <dbReference type="NCBI Taxonomy" id="59479"/>
    <lineage>
        <taxon>Eukaryota</taxon>
        <taxon>Metazoa</taxon>
        <taxon>Chordata</taxon>
        <taxon>Craniata</taxon>
        <taxon>Vertebrata</taxon>
        <taxon>Euteleostomi</taxon>
        <taxon>Mammalia</taxon>
        <taxon>Eutheria</taxon>
        <taxon>Laurasiatheria</taxon>
        <taxon>Chiroptera</taxon>
        <taxon>Yinpterochiroptera</taxon>
        <taxon>Rhinolophoidea</taxon>
        <taxon>Rhinolophidae</taxon>
        <taxon>Rhinolophinae</taxon>
        <taxon>Rhinolophus</taxon>
    </lineage>
</organism>
<dbReference type="EMBL" id="JACAGC010000028">
    <property type="protein sequence ID" value="KAF6273133.1"/>
    <property type="molecule type" value="Genomic_DNA"/>
</dbReference>
<name>A0A7J7RAM3_RHIFE</name>
<evidence type="ECO:0000313" key="2">
    <source>
        <dbReference type="Proteomes" id="UP000585614"/>
    </source>
</evidence>
<proteinExistence type="predicted"/>
<dbReference type="AlphaFoldDB" id="A0A7J7RAM3"/>
<gene>
    <name evidence="1" type="ORF">mRhiFer1_004875</name>
</gene>
<sequence>MKRMRKMRTPQYLTSNTGKTCFPACWRPVESWSAAAWGVKDLEAVLCEGLCICLLIVCTIAPDESSSLSRHTPIFRFFRFLRRGCPRAAGYPIPEDPWAWVLCDPGCEEDSMAAAGKRGPLGRPC</sequence>